<protein>
    <submittedName>
        <fullName evidence="4">CRIB domain-containing protein</fullName>
    </submittedName>
</protein>
<proteinExistence type="predicted"/>
<evidence type="ECO:0000259" key="2">
    <source>
        <dbReference type="PROSITE" id="PS50108"/>
    </source>
</evidence>
<keyword evidence="3" id="KW-1185">Reference proteome</keyword>
<dbReference type="WBParaSite" id="nRc.2.0.1.t46029-RA">
    <property type="protein sequence ID" value="nRc.2.0.1.t46029-RA"/>
    <property type="gene ID" value="nRc.2.0.1.g46029"/>
</dbReference>
<dbReference type="AlphaFoldDB" id="A0A915L4N9"/>
<dbReference type="Proteomes" id="UP000887565">
    <property type="component" value="Unplaced"/>
</dbReference>
<evidence type="ECO:0000313" key="4">
    <source>
        <dbReference type="WBParaSite" id="nRc.2.0.1.t46029-RA"/>
    </source>
</evidence>
<accession>A0A915L4N9</accession>
<evidence type="ECO:0000313" key="3">
    <source>
        <dbReference type="Proteomes" id="UP000887565"/>
    </source>
</evidence>
<sequence length="163" mass="17124">MISGPSDFCHVEHMGPPEGIERQQLIDVANLRQQQQQSQPHPLSHSISGAQQIVERSKAGLGPVMRSSSAGHTLIHGISAANSSINLPPTFPKQPTTLSNHGKSSSLGRSDANNQAHETSGGSDQSMGAVNQLSDAVSQHNSSDDSNGIFNTSTVPPLVSQET</sequence>
<evidence type="ECO:0000256" key="1">
    <source>
        <dbReference type="SAM" id="MobiDB-lite"/>
    </source>
</evidence>
<dbReference type="InterPro" id="IPR000095">
    <property type="entry name" value="CRIB_dom"/>
</dbReference>
<name>A0A915L4N9_ROMCU</name>
<organism evidence="3 4">
    <name type="scientific">Romanomermis culicivorax</name>
    <name type="common">Nematode worm</name>
    <dbReference type="NCBI Taxonomy" id="13658"/>
    <lineage>
        <taxon>Eukaryota</taxon>
        <taxon>Metazoa</taxon>
        <taxon>Ecdysozoa</taxon>
        <taxon>Nematoda</taxon>
        <taxon>Enoplea</taxon>
        <taxon>Dorylaimia</taxon>
        <taxon>Mermithida</taxon>
        <taxon>Mermithoidea</taxon>
        <taxon>Mermithidae</taxon>
        <taxon>Romanomermis</taxon>
    </lineage>
</organism>
<reference evidence="4" key="1">
    <citation type="submission" date="2022-11" db="UniProtKB">
        <authorList>
            <consortium name="WormBaseParasite"/>
        </authorList>
    </citation>
    <scope>IDENTIFICATION</scope>
</reference>
<dbReference type="PROSITE" id="PS50108">
    <property type="entry name" value="CRIB"/>
    <property type="match status" value="1"/>
</dbReference>
<feature type="domain" description="CRIB" evidence="2">
    <location>
        <begin position="2"/>
        <end position="15"/>
    </location>
</feature>
<feature type="region of interest" description="Disordered" evidence="1">
    <location>
        <begin position="82"/>
        <end position="163"/>
    </location>
</feature>